<evidence type="ECO:0000313" key="1">
    <source>
        <dbReference type="EMBL" id="ORY17973.1"/>
    </source>
</evidence>
<comment type="caution">
    <text evidence="1">The sequence shown here is derived from an EMBL/GenBank/DDBJ whole genome shotgun (WGS) entry which is preliminary data.</text>
</comment>
<gene>
    <name evidence="1" type="ORF">BCR34DRAFT_474016</name>
</gene>
<organism evidence="1 2">
    <name type="scientific">Clohesyomyces aquaticus</name>
    <dbReference type="NCBI Taxonomy" id="1231657"/>
    <lineage>
        <taxon>Eukaryota</taxon>
        <taxon>Fungi</taxon>
        <taxon>Dikarya</taxon>
        <taxon>Ascomycota</taxon>
        <taxon>Pezizomycotina</taxon>
        <taxon>Dothideomycetes</taxon>
        <taxon>Pleosporomycetidae</taxon>
        <taxon>Pleosporales</taxon>
        <taxon>Lindgomycetaceae</taxon>
        <taxon>Clohesyomyces</taxon>
    </lineage>
</organism>
<accession>A0A1Y2A648</accession>
<evidence type="ECO:0000313" key="2">
    <source>
        <dbReference type="Proteomes" id="UP000193144"/>
    </source>
</evidence>
<proteinExistence type="predicted"/>
<reference evidence="1 2" key="1">
    <citation type="submission" date="2016-07" db="EMBL/GenBank/DDBJ databases">
        <title>Pervasive Adenine N6-methylation of Active Genes in Fungi.</title>
        <authorList>
            <consortium name="DOE Joint Genome Institute"/>
            <person name="Mondo S.J."/>
            <person name="Dannebaum R.O."/>
            <person name="Kuo R.C."/>
            <person name="Labutti K."/>
            <person name="Haridas S."/>
            <person name="Kuo A."/>
            <person name="Salamov A."/>
            <person name="Ahrendt S.R."/>
            <person name="Lipzen A."/>
            <person name="Sullivan W."/>
            <person name="Andreopoulos W.B."/>
            <person name="Clum A."/>
            <person name="Lindquist E."/>
            <person name="Daum C."/>
            <person name="Ramamoorthy G.K."/>
            <person name="Gryganskyi A."/>
            <person name="Culley D."/>
            <person name="Magnuson J.K."/>
            <person name="James T.Y."/>
            <person name="O'Malley M.A."/>
            <person name="Stajich J.E."/>
            <person name="Spatafora J.W."/>
            <person name="Visel A."/>
            <person name="Grigoriev I.V."/>
        </authorList>
    </citation>
    <scope>NUCLEOTIDE SEQUENCE [LARGE SCALE GENOMIC DNA]</scope>
    <source>
        <strain evidence="1 2">CBS 115471</strain>
    </source>
</reference>
<dbReference type="EMBL" id="MCFA01000009">
    <property type="protein sequence ID" value="ORY17973.1"/>
    <property type="molecule type" value="Genomic_DNA"/>
</dbReference>
<sequence length="192" mass="21041">MTSPGVSNLTTLLQSTSTGNAALVRCPSATLDRFRSLNQAEYIILFTPVVPHPPSTELERDMDPFEPLGRALSKRHRRIRHVPYLPSRGITQTHIDFLSSAGAVVVVVCTTENVVAQSAAGYDEQTKFARDITKRVEEDRTLVSVSLLLLLITNGATSQIHEEGMQEFPALITCNNYTPTALEDAARVMFGA</sequence>
<dbReference type="AlphaFoldDB" id="A0A1Y2A648"/>
<protein>
    <submittedName>
        <fullName evidence="1">Uncharacterized protein</fullName>
    </submittedName>
</protein>
<name>A0A1Y2A648_9PLEO</name>
<dbReference type="Proteomes" id="UP000193144">
    <property type="component" value="Unassembled WGS sequence"/>
</dbReference>
<dbReference type="OrthoDB" id="47059at2759"/>
<keyword evidence="2" id="KW-1185">Reference proteome</keyword>